<evidence type="ECO:0000259" key="13">
    <source>
        <dbReference type="PROSITE" id="PS51194"/>
    </source>
</evidence>
<proteinExistence type="predicted"/>
<dbReference type="PANTHER" id="PTHR12131:SF1">
    <property type="entry name" value="ATP-DEPENDENT RNA HELICASE SUPV3L1, MITOCHONDRIAL-RELATED"/>
    <property type="match status" value="1"/>
</dbReference>
<dbReference type="CDD" id="cd18805">
    <property type="entry name" value="SF2_C_suv3"/>
    <property type="match status" value="1"/>
</dbReference>
<comment type="cofactor">
    <cofactor evidence="1">
        <name>Mn(2+)</name>
        <dbReference type="ChEBI" id="CHEBI:29035"/>
    </cofactor>
</comment>
<dbReference type="GO" id="GO:0005524">
    <property type="term" value="F:ATP binding"/>
    <property type="evidence" value="ECO:0007669"/>
    <property type="project" value="UniProtKB-KW"/>
</dbReference>
<evidence type="ECO:0000256" key="5">
    <source>
        <dbReference type="ARBA" id="ARBA00022741"/>
    </source>
</evidence>
<name>A0A6G1GW70_9PEZI</name>
<dbReference type="CDD" id="cd17913">
    <property type="entry name" value="DEXQc_Suv3"/>
    <property type="match status" value="1"/>
</dbReference>
<keyword evidence="15" id="KW-1185">Reference proteome</keyword>
<dbReference type="EMBL" id="ML977164">
    <property type="protein sequence ID" value="KAF1985054.1"/>
    <property type="molecule type" value="Genomic_DNA"/>
</dbReference>
<organism evidence="14 15">
    <name type="scientific">Aulographum hederae CBS 113979</name>
    <dbReference type="NCBI Taxonomy" id="1176131"/>
    <lineage>
        <taxon>Eukaryota</taxon>
        <taxon>Fungi</taxon>
        <taxon>Dikarya</taxon>
        <taxon>Ascomycota</taxon>
        <taxon>Pezizomycotina</taxon>
        <taxon>Dothideomycetes</taxon>
        <taxon>Pleosporomycetidae</taxon>
        <taxon>Aulographales</taxon>
        <taxon>Aulographaceae</taxon>
    </lineage>
</organism>
<dbReference type="Proteomes" id="UP000800041">
    <property type="component" value="Unassembled WGS sequence"/>
</dbReference>
<comment type="catalytic activity">
    <reaction evidence="11">
        <text>ATP + H2O = ADP + phosphate + H(+)</text>
        <dbReference type="Rhea" id="RHEA:13065"/>
        <dbReference type="ChEBI" id="CHEBI:15377"/>
        <dbReference type="ChEBI" id="CHEBI:15378"/>
        <dbReference type="ChEBI" id="CHEBI:30616"/>
        <dbReference type="ChEBI" id="CHEBI:43474"/>
        <dbReference type="ChEBI" id="CHEBI:456216"/>
        <dbReference type="EC" id="3.6.4.13"/>
    </reaction>
</comment>
<sequence length="858" mass="96524">MRGQNWTPGQCVFCAFRRTIARPTQPSRFCRAASVSLFSTSLSRKRERSRRSLVRRFDDLGPRSPPQDRSSQSRYLPARKAPLVEVSYRLDARLDAFEAQLEEWPLLEGLGLDADSVRRPFAHFRRSLHLAIEDDNSRDQPSQGADYTSVSSHGLAKLLANLPNSRPSPVVEEKLKYAFFNFLSNQRSKTVIQNQKEIANMRNPTEWFPLARTMRRKVHLHIGPTNSGKTYHALKRLEESPNGLYAGPLRLLAQEVHQRMNAKGIPCQLRTGEEIRYPDDDIDCLLASCTVEMVSMNRVMSVAVIDEMQMISDPARGWAWTQAFLGVPAEEVHLCGEARVLPLVTELAATTGDELIVHRYERLSPLEMEDESLRGNLERLRKGDCIVSFSVLSIHALRREVEHVTGKKVAIIYGSLPPETRQQQARLFNDPNNEYDILIASDAIGMGLNLSIKRIILESTIKFDGFNRVPLKVSNIKQIAGRAGRYRTADQASTSNADPLKEKYGPSANAGAIQSAGKQQSGGLVTTLDEIDFRVVATAMTMEPEPIKQAGLAPPDSIISRFAAYFPPRTPLSYILQRFLDMSQTHQRYKMFHPHDMIEALDTIHSVENLTIADRLVFMVAPFSPRHPTMPKLLKELAECVANQRGGSVLEIKNMDLDILDNPFPSTRDDLRALEYLHKSLILYLWLSYRFLGIFTTRPLAFHVKGLCEQAIEKCIQRLSVLKRQNLFADLDKHSTIQKRAVRKMLMSQPGHLEGDETDVGQAFSSERGHGEKDIEVVSVLNDAGEGDDSPIDGVSGTTDDAGEYPTPEVEDDGNNEDVEKDVFVKETHNEIVQHESAWVNPAVDAETERPMEQAVQR</sequence>
<dbReference type="EC" id="3.6.4.13" evidence="4"/>
<feature type="region of interest" description="Disordered" evidence="12">
    <location>
        <begin position="487"/>
        <end position="516"/>
    </location>
</feature>
<evidence type="ECO:0000256" key="10">
    <source>
        <dbReference type="ARBA" id="ARBA00023128"/>
    </source>
</evidence>
<evidence type="ECO:0000256" key="2">
    <source>
        <dbReference type="ARBA" id="ARBA00001946"/>
    </source>
</evidence>
<evidence type="ECO:0000256" key="3">
    <source>
        <dbReference type="ARBA" id="ARBA00004173"/>
    </source>
</evidence>
<dbReference type="GO" id="GO:0003724">
    <property type="term" value="F:RNA helicase activity"/>
    <property type="evidence" value="ECO:0007669"/>
    <property type="project" value="UniProtKB-EC"/>
</dbReference>
<dbReference type="GO" id="GO:0045025">
    <property type="term" value="C:mitochondrial degradosome"/>
    <property type="evidence" value="ECO:0007669"/>
    <property type="project" value="TreeGrafter"/>
</dbReference>
<dbReference type="OrthoDB" id="6692397at2759"/>
<evidence type="ECO:0000313" key="15">
    <source>
        <dbReference type="Proteomes" id="UP000800041"/>
    </source>
</evidence>
<accession>A0A6G1GW70</accession>
<dbReference type="FunFam" id="3.40.50.300:FF:000269">
    <property type="entry name" value="ATP-dependent RNA helicase SUPV3L1, mitochondrial"/>
    <property type="match status" value="1"/>
</dbReference>
<feature type="compositionally biased region" description="Acidic residues" evidence="12">
    <location>
        <begin position="809"/>
        <end position="820"/>
    </location>
</feature>
<keyword evidence="6 14" id="KW-0378">Hydrolase</keyword>
<dbReference type="GO" id="GO:0016787">
    <property type="term" value="F:hydrolase activity"/>
    <property type="evidence" value="ECO:0007669"/>
    <property type="project" value="UniProtKB-KW"/>
</dbReference>
<evidence type="ECO:0000256" key="1">
    <source>
        <dbReference type="ARBA" id="ARBA00001936"/>
    </source>
</evidence>
<dbReference type="Pfam" id="PF18147">
    <property type="entry name" value="Suv3_C_1"/>
    <property type="match status" value="1"/>
</dbReference>
<dbReference type="InterPro" id="IPR041082">
    <property type="entry name" value="Suv3_C_1"/>
</dbReference>
<dbReference type="InterPro" id="IPR050699">
    <property type="entry name" value="RNA-DNA_Helicase"/>
</dbReference>
<evidence type="ECO:0000256" key="6">
    <source>
        <dbReference type="ARBA" id="ARBA00022801"/>
    </source>
</evidence>
<evidence type="ECO:0000256" key="12">
    <source>
        <dbReference type="SAM" id="MobiDB-lite"/>
    </source>
</evidence>
<dbReference type="SMART" id="SM00490">
    <property type="entry name" value="HELICc"/>
    <property type="match status" value="1"/>
</dbReference>
<dbReference type="InterPro" id="IPR001650">
    <property type="entry name" value="Helicase_C-like"/>
</dbReference>
<keyword evidence="9" id="KW-0809">Transit peptide</keyword>
<dbReference type="InterPro" id="IPR044774">
    <property type="entry name" value="Suv3_DEXQc"/>
</dbReference>
<keyword evidence="7" id="KW-0347">Helicase</keyword>
<evidence type="ECO:0000256" key="7">
    <source>
        <dbReference type="ARBA" id="ARBA00022806"/>
    </source>
</evidence>
<dbReference type="Gene3D" id="3.40.50.300">
    <property type="entry name" value="P-loop containing nucleotide triphosphate hydrolases"/>
    <property type="match status" value="2"/>
</dbReference>
<feature type="region of interest" description="Disordered" evidence="12">
    <location>
        <begin position="836"/>
        <end position="858"/>
    </location>
</feature>
<keyword evidence="8" id="KW-0067">ATP-binding</keyword>
<dbReference type="Pfam" id="PF00271">
    <property type="entry name" value="Helicase_C"/>
    <property type="match status" value="1"/>
</dbReference>
<feature type="domain" description="Helicase C-terminal" evidence="13">
    <location>
        <begin position="372"/>
        <end position="532"/>
    </location>
</feature>
<dbReference type="PROSITE" id="PS51194">
    <property type="entry name" value="HELICASE_CTER"/>
    <property type="match status" value="1"/>
</dbReference>
<dbReference type="InterPro" id="IPR027417">
    <property type="entry name" value="P-loop_NTPase"/>
</dbReference>
<gene>
    <name evidence="14" type="ORF">K402DRAFT_358078</name>
</gene>
<comment type="subcellular location">
    <subcellularLocation>
        <location evidence="3">Mitochondrion</location>
    </subcellularLocation>
</comment>
<dbReference type="Gene3D" id="1.20.272.40">
    <property type="match status" value="1"/>
</dbReference>
<comment type="cofactor">
    <cofactor evidence="2">
        <name>Mg(2+)</name>
        <dbReference type="ChEBI" id="CHEBI:18420"/>
    </cofactor>
</comment>
<dbReference type="GO" id="GO:0000965">
    <property type="term" value="P:mitochondrial RNA 3'-end processing"/>
    <property type="evidence" value="ECO:0007669"/>
    <property type="project" value="TreeGrafter"/>
</dbReference>
<dbReference type="InterPro" id="IPR022192">
    <property type="entry name" value="SUV3_C"/>
</dbReference>
<evidence type="ECO:0000256" key="4">
    <source>
        <dbReference type="ARBA" id="ARBA00012552"/>
    </source>
</evidence>
<feature type="region of interest" description="Disordered" evidence="12">
    <location>
        <begin position="749"/>
        <end position="769"/>
    </location>
</feature>
<keyword evidence="5" id="KW-0547">Nucleotide-binding</keyword>
<dbReference type="InterPro" id="IPR055206">
    <property type="entry name" value="DEXQc_SUV3"/>
</dbReference>
<protein>
    <recommendedName>
        <fullName evidence="4">RNA helicase</fullName>
        <ecNumber evidence="4">3.6.4.13</ecNumber>
    </recommendedName>
</protein>
<dbReference type="Gene3D" id="1.20.58.1080">
    <property type="match status" value="1"/>
</dbReference>
<dbReference type="SUPFAM" id="SSF52540">
    <property type="entry name" value="P-loop containing nucleoside triphosphate hydrolases"/>
    <property type="match status" value="1"/>
</dbReference>
<evidence type="ECO:0000256" key="9">
    <source>
        <dbReference type="ARBA" id="ARBA00022946"/>
    </source>
</evidence>
<dbReference type="Pfam" id="PF22527">
    <property type="entry name" value="DEXQc_Suv3"/>
    <property type="match status" value="1"/>
</dbReference>
<evidence type="ECO:0000256" key="8">
    <source>
        <dbReference type="ARBA" id="ARBA00022840"/>
    </source>
</evidence>
<feature type="region of interest" description="Disordered" evidence="12">
    <location>
        <begin position="783"/>
        <end position="822"/>
    </location>
</feature>
<feature type="region of interest" description="Disordered" evidence="12">
    <location>
        <begin position="49"/>
        <end position="76"/>
    </location>
</feature>
<dbReference type="Pfam" id="PF12513">
    <property type="entry name" value="SUV3_C"/>
    <property type="match status" value="1"/>
</dbReference>
<dbReference type="PANTHER" id="PTHR12131">
    <property type="entry name" value="ATP-DEPENDENT RNA AND DNA HELICASE"/>
    <property type="match status" value="1"/>
</dbReference>
<evidence type="ECO:0000313" key="14">
    <source>
        <dbReference type="EMBL" id="KAF1985054.1"/>
    </source>
</evidence>
<dbReference type="AlphaFoldDB" id="A0A6G1GW70"/>
<keyword evidence="10" id="KW-0496">Mitochondrion</keyword>
<reference evidence="14" key="1">
    <citation type="journal article" date="2020" name="Stud. Mycol.">
        <title>101 Dothideomycetes genomes: a test case for predicting lifestyles and emergence of pathogens.</title>
        <authorList>
            <person name="Haridas S."/>
            <person name="Albert R."/>
            <person name="Binder M."/>
            <person name="Bloem J."/>
            <person name="Labutti K."/>
            <person name="Salamov A."/>
            <person name="Andreopoulos B."/>
            <person name="Baker S."/>
            <person name="Barry K."/>
            <person name="Bills G."/>
            <person name="Bluhm B."/>
            <person name="Cannon C."/>
            <person name="Castanera R."/>
            <person name="Culley D."/>
            <person name="Daum C."/>
            <person name="Ezra D."/>
            <person name="Gonzalez J."/>
            <person name="Henrissat B."/>
            <person name="Kuo A."/>
            <person name="Liang C."/>
            <person name="Lipzen A."/>
            <person name="Lutzoni F."/>
            <person name="Magnuson J."/>
            <person name="Mondo S."/>
            <person name="Nolan M."/>
            <person name="Ohm R."/>
            <person name="Pangilinan J."/>
            <person name="Park H.-J."/>
            <person name="Ramirez L."/>
            <person name="Alfaro M."/>
            <person name="Sun H."/>
            <person name="Tritt A."/>
            <person name="Yoshinaga Y."/>
            <person name="Zwiers L.-H."/>
            <person name="Turgeon B."/>
            <person name="Goodwin S."/>
            <person name="Spatafora J."/>
            <person name="Crous P."/>
            <person name="Grigoriev I."/>
        </authorList>
    </citation>
    <scope>NUCLEOTIDE SEQUENCE</scope>
    <source>
        <strain evidence="14">CBS 113979</strain>
    </source>
</reference>
<evidence type="ECO:0000256" key="11">
    <source>
        <dbReference type="ARBA" id="ARBA00047984"/>
    </source>
</evidence>